<dbReference type="InterPro" id="IPR035093">
    <property type="entry name" value="RelE/ParE_toxin_dom_sf"/>
</dbReference>
<dbReference type="Proteomes" id="UP001205357">
    <property type="component" value="Unassembled WGS sequence"/>
</dbReference>
<accession>A0ABT2E6U2</accession>
<comment type="caution">
    <text evidence="1">The sequence shown here is derived from an EMBL/GenBank/DDBJ whole genome shotgun (WGS) entry which is preliminary data.</text>
</comment>
<keyword evidence="2" id="KW-1185">Reference proteome</keyword>
<evidence type="ECO:0000313" key="1">
    <source>
        <dbReference type="EMBL" id="MCS2163611.1"/>
    </source>
</evidence>
<dbReference type="InterPro" id="IPR009241">
    <property type="entry name" value="HigB-like"/>
</dbReference>
<protein>
    <submittedName>
        <fullName evidence="1">Type II toxin-antitoxin system RelE/ParE family toxin</fullName>
    </submittedName>
</protein>
<dbReference type="Pfam" id="PF05973">
    <property type="entry name" value="Gp49"/>
    <property type="match status" value="1"/>
</dbReference>
<gene>
    <name evidence="1" type="ORF">MUU47_21295</name>
</gene>
<name>A0ABT2E6U2_9ENTR</name>
<dbReference type="RefSeq" id="WP_258990143.1">
    <property type="nucleotide sequence ID" value="NZ_JALIGE010000076.1"/>
</dbReference>
<proteinExistence type="predicted"/>
<dbReference type="EMBL" id="JALIGE010000076">
    <property type="protein sequence ID" value="MCS2163611.1"/>
    <property type="molecule type" value="Genomic_DNA"/>
</dbReference>
<evidence type="ECO:0000313" key="2">
    <source>
        <dbReference type="Proteomes" id="UP001205357"/>
    </source>
</evidence>
<reference evidence="1 2" key="1">
    <citation type="submission" date="2022-04" db="EMBL/GenBank/DDBJ databases">
        <title>Proposal of a three novel species of Scandinavium, Scandinavium hiltneri, Scandinavium manionii, Scandinavium tedordense.</title>
        <authorList>
            <person name="Maddock D.W."/>
            <person name="Brady C.L."/>
            <person name="Denman S."/>
            <person name="Arnold D."/>
        </authorList>
    </citation>
    <scope>NUCLEOTIDE SEQUENCE [LARGE SCALE GENOMIC DNA]</scope>
    <source>
        <strain evidence="1 2">H11S7</strain>
    </source>
</reference>
<dbReference type="SUPFAM" id="SSF143011">
    <property type="entry name" value="RelE-like"/>
    <property type="match status" value="1"/>
</dbReference>
<sequence>MFTLDMHSAVRDELIALPASVQGKIIRQLDKLRQNPTALREPDTKPLGNGLFEIRTVGFFHIRGIYVYRHGRTIWLLRVFVKKTQKTPVAELSLAIKRLKEMQYEQENH</sequence>
<organism evidence="1 2">
    <name type="scientific">Scandinavium hiltneri</name>
    <dbReference type="NCBI Taxonomy" id="2926519"/>
    <lineage>
        <taxon>Bacteria</taxon>
        <taxon>Pseudomonadati</taxon>
        <taxon>Pseudomonadota</taxon>
        <taxon>Gammaproteobacteria</taxon>
        <taxon>Enterobacterales</taxon>
        <taxon>Enterobacteriaceae</taxon>
        <taxon>Scandinavium</taxon>
    </lineage>
</organism>